<dbReference type="InterPro" id="IPR015421">
    <property type="entry name" value="PyrdxlP-dep_Trfase_major"/>
</dbReference>
<keyword evidence="6" id="KW-0663">Pyridoxal phosphate</keyword>
<dbReference type="Proteomes" id="UP000262882">
    <property type="component" value="Unassembled WGS sequence"/>
</dbReference>
<dbReference type="AlphaFoldDB" id="A0A372GQ87"/>
<dbReference type="OrthoDB" id="199743at2"/>
<sequence>MVPSEIRALFAMVARPEIVSLAGGAPYVSALPLDAVGQMIGDLVAGKGAEVLQYGSAQGDERLREHICDVMALEGVQASADDIVVTVGAQQALDLITKIFVDPGDVVLAEAPSYVGALGTFAAYQADVVHVPLDEAGLIPTALRETLARLRAAGRRVKFLYTVPTFQNPAGVTLTTARRAQILEICAEYDVLVVEDNPYGLLGFEDDPIRALRADDSERVIYLGSFSKTIASGLRVGWVLAPHAVRAKLVLAAESAILCPSNFSQLAVREYLATQPWREQIKDFRELYRTRRDAMLESLEQLMPDGCTWTRPAGGFFVWLTLPEGLDAKAMAPRAIAERVAYVPGTGFYADGSGHRHMRLSYCFPEPHRIREGVRRLAAVVEQEIRLRDMFGGTAADASTGFQAPGPDII</sequence>
<evidence type="ECO:0000313" key="9">
    <source>
        <dbReference type="Proteomes" id="UP000262882"/>
    </source>
</evidence>
<keyword evidence="5 8" id="KW-0808">Transferase</keyword>
<comment type="subunit">
    <text evidence="3">Homodimer.</text>
</comment>
<dbReference type="InterPro" id="IPR015422">
    <property type="entry name" value="PyrdxlP-dep_Trfase_small"/>
</dbReference>
<feature type="domain" description="Aminotransferase class I/classII large" evidence="7">
    <location>
        <begin position="20"/>
        <end position="377"/>
    </location>
</feature>
<dbReference type="InterPro" id="IPR015424">
    <property type="entry name" value="PyrdxlP-dep_Trfase"/>
</dbReference>
<reference evidence="8 9" key="1">
    <citation type="submission" date="2018-08" db="EMBL/GenBank/DDBJ databases">
        <title>Actinomadura spongicola sp. nov., isolated from marine sponge Leucetta chagosensis.</title>
        <authorList>
            <person name="Li L."/>
            <person name="Lin H.W."/>
        </authorList>
    </citation>
    <scope>NUCLEOTIDE SEQUENCE [LARGE SCALE GENOMIC DNA]</scope>
    <source>
        <strain evidence="8 9">LHW52907</strain>
    </source>
</reference>
<evidence type="ECO:0000256" key="4">
    <source>
        <dbReference type="ARBA" id="ARBA00022576"/>
    </source>
</evidence>
<dbReference type="RefSeq" id="WP_117397404.1">
    <property type="nucleotide sequence ID" value="NZ_QVNQ01000001.1"/>
</dbReference>
<keyword evidence="4 8" id="KW-0032">Aminotransferase</keyword>
<dbReference type="FunFam" id="3.40.640.10:FF:000053">
    <property type="entry name" value="Aminotransferase, class I"/>
    <property type="match status" value="1"/>
</dbReference>
<dbReference type="CDD" id="cd00609">
    <property type="entry name" value="AAT_like"/>
    <property type="match status" value="1"/>
</dbReference>
<dbReference type="GO" id="GO:0008483">
    <property type="term" value="F:transaminase activity"/>
    <property type="evidence" value="ECO:0007669"/>
    <property type="project" value="UniProtKB-KW"/>
</dbReference>
<dbReference type="InterPro" id="IPR050859">
    <property type="entry name" value="Class-I_PLP-dep_aminotransf"/>
</dbReference>
<evidence type="ECO:0000259" key="7">
    <source>
        <dbReference type="Pfam" id="PF00155"/>
    </source>
</evidence>
<evidence type="ECO:0000313" key="8">
    <source>
        <dbReference type="EMBL" id="RFS87546.1"/>
    </source>
</evidence>
<dbReference type="SUPFAM" id="SSF53383">
    <property type="entry name" value="PLP-dependent transferases"/>
    <property type="match status" value="1"/>
</dbReference>
<dbReference type="EMBL" id="QVNQ01000001">
    <property type="protein sequence ID" value="RFS87546.1"/>
    <property type="molecule type" value="Genomic_DNA"/>
</dbReference>
<dbReference type="GO" id="GO:0030170">
    <property type="term" value="F:pyridoxal phosphate binding"/>
    <property type="evidence" value="ECO:0007669"/>
    <property type="project" value="InterPro"/>
</dbReference>
<comment type="similarity">
    <text evidence="2">Belongs to the class-I pyridoxal-phosphate-dependent aminotransferase family.</text>
</comment>
<dbReference type="PANTHER" id="PTHR42790">
    <property type="entry name" value="AMINOTRANSFERASE"/>
    <property type="match status" value="1"/>
</dbReference>
<name>A0A372GQ87_9ACTN</name>
<dbReference type="GO" id="GO:1901605">
    <property type="term" value="P:alpha-amino acid metabolic process"/>
    <property type="evidence" value="ECO:0007669"/>
    <property type="project" value="TreeGrafter"/>
</dbReference>
<dbReference type="Gene3D" id="3.90.1150.10">
    <property type="entry name" value="Aspartate Aminotransferase, domain 1"/>
    <property type="match status" value="1"/>
</dbReference>
<evidence type="ECO:0000256" key="2">
    <source>
        <dbReference type="ARBA" id="ARBA00007441"/>
    </source>
</evidence>
<comment type="cofactor">
    <cofactor evidence="1">
        <name>pyridoxal 5'-phosphate</name>
        <dbReference type="ChEBI" id="CHEBI:597326"/>
    </cofactor>
</comment>
<dbReference type="Gene3D" id="3.40.640.10">
    <property type="entry name" value="Type I PLP-dependent aspartate aminotransferase-like (Major domain)"/>
    <property type="match status" value="1"/>
</dbReference>
<keyword evidence="9" id="KW-1185">Reference proteome</keyword>
<comment type="caution">
    <text evidence="8">The sequence shown here is derived from an EMBL/GenBank/DDBJ whole genome shotgun (WGS) entry which is preliminary data.</text>
</comment>
<evidence type="ECO:0000256" key="3">
    <source>
        <dbReference type="ARBA" id="ARBA00011738"/>
    </source>
</evidence>
<gene>
    <name evidence="8" type="ORF">D0T12_01425</name>
</gene>
<evidence type="ECO:0000256" key="5">
    <source>
        <dbReference type="ARBA" id="ARBA00022679"/>
    </source>
</evidence>
<dbReference type="Pfam" id="PF00155">
    <property type="entry name" value="Aminotran_1_2"/>
    <property type="match status" value="1"/>
</dbReference>
<protein>
    <submittedName>
        <fullName evidence="8">PLP-dependent aminotransferase family protein</fullName>
    </submittedName>
</protein>
<dbReference type="PANTHER" id="PTHR42790:SF19">
    <property type="entry name" value="KYNURENINE_ALPHA-AMINOADIPATE AMINOTRANSFERASE, MITOCHONDRIAL"/>
    <property type="match status" value="1"/>
</dbReference>
<accession>A0A372GQ87</accession>
<proteinExistence type="inferred from homology"/>
<evidence type="ECO:0000256" key="1">
    <source>
        <dbReference type="ARBA" id="ARBA00001933"/>
    </source>
</evidence>
<organism evidence="8 9">
    <name type="scientific">Actinomadura spongiicola</name>
    <dbReference type="NCBI Taxonomy" id="2303421"/>
    <lineage>
        <taxon>Bacteria</taxon>
        <taxon>Bacillati</taxon>
        <taxon>Actinomycetota</taxon>
        <taxon>Actinomycetes</taxon>
        <taxon>Streptosporangiales</taxon>
        <taxon>Thermomonosporaceae</taxon>
        <taxon>Actinomadura</taxon>
    </lineage>
</organism>
<evidence type="ECO:0000256" key="6">
    <source>
        <dbReference type="ARBA" id="ARBA00022898"/>
    </source>
</evidence>
<dbReference type="InterPro" id="IPR004839">
    <property type="entry name" value="Aminotransferase_I/II_large"/>
</dbReference>